<organism evidence="1 2">
    <name type="scientific">Ilyodon furcidens</name>
    <name type="common">goldbreast splitfin</name>
    <dbReference type="NCBI Taxonomy" id="33524"/>
    <lineage>
        <taxon>Eukaryota</taxon>
        <taxon>Metazoa</taxon>
        <taxon>Chordata</taxon>
        <taxon>Craniata</taxon>
        <taxon>Vertebrata</taxon>
        <taxon>Euteleostomi</taxon>
        <taxon>Actinopterygii</taxon>
        <taxon>Neopterygii</taxon>
        <taxon>Teleostei</taxon>
        <taxon>Neoteleostei</taxon>
        <taxon>Acanthomorphata</taxon>
        <taxon>Ovalentaria</taxon>
        <taxon>Atherinomorphae</taxon>
        <taxon>Cyprinodontiformes</taxon>
        <taxon>Goodeidae</taxon>
        <taxon>Ilyodon</taxon>
    </lineage>
</organism>
<evidence type="ECO:0000313" key="2">
    <source>
        <dbReference type="Proteomes" id="UP001482620"/>
    </source>
</evidence>
<protein>
    <recommendedName>
        <fullName evidence="3">Secreted protein</fullName>
    </recommendedName>
</protein>
<dbReference type="EMBL" id="JAHRIQ010042127">
    <property type="protein sequence ID" value="MEQ2234925.1"/>
    <property type="molecule type" value="Genomic_DNA"/>
</dbReference>
<keyword evidence="2" id="KW-1185">Reference proteome</keyword>
<sequence length="112" mass="12282">MGVVLRWVRLWVVVLPLQSDGCGFCVVFLFCGPSGLYFESWPTGNGLEREGNTCSKGQQVTRDGYSPYMGCALYPWATAAPGFSVVLPGGHMIHVLNQSACQPVSEQEVLYY</sequence>
<evidence type="ECO:0000313" key="1">
    <source>
        <dbReference type="EMBL" id="MEQ2234925.1"/>
    </source>
</evidence>
<name>A0ABV0TPT4_9TELE</name>
<evidence type="ECO:0008006" key="3">
    <source>
        <dbReference type="Google" id="ProtNLM"/>
    </source>
</evidence>
<dbReference type="Proteomes" id="UP001482620">
    <property type="component" value="Unassembled WGS sequence"/>
</dbReference>
<comment type="caution">
    <text evidence="1">The sequence shown here is derived from an EMBL/GenBank/DDBJ whole genome shotgun (WGS) entry which is preliminary data.</text>
</comment>
<proteinExistence type="predicted"/>
<accession>A0ABV0TPT4</accession>
<gene>
    <name evidence="1" type="ORF">ILYODFUR_036393</name>
</gene>
<reference evidence="1 2" key="1">
    <citation type="submission" date="2021-06" db="EMBL/GenBank/DDBJ databases">
        <authorList>
            <person name="Palmer J.M."/>
        </authorList>
    </citation>
    <scope>NUCLEOTIDE SEQUENCE [LARGE SCALE GENOMIC DNA]</scope>
    <source>
        <strain evidence="2">if_2019</strain>
        <tissue evidence="1">Muscle</tissue>
    </source>
</reference>